<organism evidence="1 2">
    <name type="scientific">Cryphonectria parasitica (strain ATCC 38755 / EP155)</name>
    <dbReference type="NCBI Taxonomy" id="660469"/>
    <lineage>
        <taxon>Eukaryota</taxon>
        <taxon>Fungi</taxon>
        <taxon>Dikarya</taxon>
        <taxon>Ascomycota</taxon>
        <taxon>Pezizomycotina</taxon>
        <taxon>Sordariomycetes</taxon>
        <taxon>Sordariomycetidae</taxon>
        <taxon>Diaporthales</taxon>
        <taxon>Cryphonectriaceae</taxon>
        <taxon>Cryphonectria-Endothia species complex</taxon>
        <taxon>Cryphonectria</taxon>
    </lineage>
</organism>
<reference evidence="1" key="1">
    <citation type="journal article" date="2020" name="Phytopathology">
        <title>Genome sequence of the chestnut blight fungus Cryphonectria parasitica EP155: A fundamental resource for an archetypical invasive plant pathogen.</title>
        <authorList>
            <person name="Crouch J.A."/>
            <person name="Dawe A."/>
            <person name="Aerts A."/>
            <person name="Barry K."/>
            <person name="Churchill A.C.L."/>
            <person name="Grimwood J."/>
            <person name="Hillman B."/>
            <person name="Milgroom M.G."/>
            <person name="Pangilinan J."/>
            <person name="Smith M."/>
            <person name="Salamov A."/>
            <person name="Schmutz J."/>
            <person name="Yadav J."/>
            <person name="Grigoriev I.V."/>
            <person name="Nuss D."/>
        </authorList>
    </citation>
    <scope>NUCLEOTIDE SEQUENCE</scope>
    <source>
        <strain evidence="1">EP155</strain>
    </source>
</reference>
<dbReference type="Proteomes" id="UP000803844">
    <property type="component" value="Unassembled WGS sequence"/>
</dbReference>
<accession>A0A9P5CM51</accession>
<protein>
    <submittedName>
        <fullName evidence="1">Uncharacterized protein</fullName>
    </submittedName>
</protein>
<dbReference type="AlphaFoldDB" id="A0A9P5CM51"/>
<dbReference type="OrthoDB" id="3501153at2759"/>
<dbReference type="EMBL" id="MU032350">
    <property type="protein sequence ID" value="KAF3762726.1"/>
    <property type="molecule type" value="Genomic_DNA"/>
</dbReference>
<dbReference type="PANTHER" id="PTHR35896">
    <property type="entry name" value="IG-LIKE DOMAIN-CONTAINING PROTEIN"/>
    <property type="match status" value="1"/>
</dbReference>
<comment type="caution">
    <text evidence="1">The sequence shown here is derived from an EMBL/GenBank/DDBJ whole genome shotgun (WGS) entry which is preliminary data.</text>
</comment>
<proteinExistence type="predicted"/>
<dbReference type="RefSeq" id="XP_040773705.1">
    <property type="nucleotide sequence ID" value="XM_040923715.1"/>
</dbReference>
<evidence type="ECO:0000313" key="1">
    <source>
        <dbReference type="EMBL" id="KAF3762726.1"/>
    </source>
</evidence>
<dbReference type="PANTHER" id="PTHR35896:SF3">
    <property type="entry name" value="MAJOR FACILITATOR SUPERFAMILY TRANSPORTER"/>
    <property type="match status" value="1"/>
</dbReference>
<dbReference type="GeneID" id="63840844"/>
<sequence length="129" mass="15850">MGWIWVRPECYDKEMVKDFMNRTDYSWHFDPKLTPESEVPLDVVFRGDYPKLFTQKKYHYVHCTYMWKKMHKALLEKNQPIDSYLMDWKHTNHCEMVLLNDWLHEDTECTAEMVCPTWVRATWTSCKQY</sequence>
<dbReference type="InterPro" id="IPR053008">
    <property type="entry name" value="Phomopsin_biosynth_assoc"/>
</dbReference>
<keyword evidence="2" id="KW-1185">Reference proteome</keyword>
<evidence type="ECO:0000313" key="2">
    <source>
        <dbReference type="Proteomes" id="UP000803844"/>
    </source>
</evidence>
<gene>
    <name evidence="1" type="ORF">M406DRAFT_357568</name>
</gene>
<name>A0A9P5CM51_CRYP1</name>